<evidence type="ECO:0000313" key="2">
    <source>
        <dbReference type="Proteomes" id="UP000092993"/>
    </source>
</evidence>
<dbReference type="Proteomes" id="UP000092993">
    <property type="component" value="Unassembled WGS sequence"/>
</dbReference>
<gene>
    <name evidence="1" type="ORF">A0H81_07902</name>
</gene>
<reference evidence="1 2" key="1">
    <citation type="submission" date="2016-03" db="EMBL/GenBank/DDBJ databases">
        <title>Whole genome sequencing of Grifola frondosa 9006-11.</title>
        <authorList>
            <person name="Min B."/>
            <person name="Park H."/>
            <person name="Kim J.-G."/>
            <person name="Cho H."/>
            <person name="Oh Y.-L."/>
            <person name="Kong W.-S."/>
            <person name="Choi I.-G."/>
        </authorList>
    </citation>
    <scope>NUCLEOTIDE SEQUENCE [LARGE SCALE GENOMIC DNA]</scope>
    <source>
        <strain evidence="1 2">9006-11</strain>
    </source>
</reference>
<organism evidence="1 2">
    <name type="scientific">Grifola frondosa</name>
    <name type="common">Maitake</name>
    <name type="synonym">Polyporus frondosus</name>
    <dbReference type="NCBI Taxonomy" id="5627"/>
    <lineage>
        <taxon>Eukaryota</taxon>
        <taxon>Fungi</taxon>
        <taxon>Dikarya</taxon>
        <taxon>Basidiomycota</taxon>
        <taxon>Agaricomycotina</taxon>
        <taxon>Agaricomycetes</taxon>
        <taxon>Polyporales</taxon>
        <taxon>Grifolaceae</taxon>
        <taxon>Grifola</taxon>
    </lineage>
</organism>
<evidence type="ECO:0000313" key="1">
    <source>
        <dbReference type="EMBL" id="OBZ72278.1"/>
    </source>
</evidence>
<keyword evidence="2" id="KW-1185">Reference proteome</keyword>
<accession>A0A1C7M684</accession>
<dbReference type="EMBL" id="LUGG01000009">
    <property type="protein sequence ID" value="OBZ72278.1"/>
    <property type="molecule type" value="Genomic_DNA"/>
</dbReference>
<dbReference type="AlphaFoldDB" id="A0A1C7M684"/>
<sequence length="76" mass="8747">MTDTAYTSLYRFPYLFRRSLCRIFPPLLKPLHQCLWKWICRSNGKIAILIRVTCSISHFSLSLLALTTAPCLPGQC</sequence>
<proteinExistence type="predicted"/>
<name>A0A1C7M684_GRIFR</name>
<protein>
    <submittedName>
        <fullName evidence="1">Uncharacterized protein</fullName>
    </submittedName>
</protein>
<comment type="caution">
    <text evidence="1">The sequence shown here is derived from an EMBL/GenBank/DDBJ whole genome shotgun (WGS) entry which is preliminary data.</text>
</comment>